<dbReference type="SUPFAM" id="SSF81301">
    <property type="entry name" value="Nucleotidyltransferase"/>
    <property type="match status" value="1"/>
</dbReference>
<protein>
    <submittedName>
        <fullName evidence="2">Nucleotidyltransferase</fullName>
    </submittedName>
</protein>
<dbReference type="Proteomes" id="UP000305410">
    <property type="component" value="Chromosome Linear"/>
</dbReference>
<evidence type="ECO:0000256" key="1">
    <source>
        <dbReference type="ARBA" id="ARBA00023118"/>
    </source>
</evidence>
<evidence type="ECO:0000313" key="3">
    <source>
        <dbReference type="Proteomes" id="UP000305410"/>
    </source>
</evidence>
<reference evidence="2" key="1">
    <citation type="submission" date="2019-04" db="EMBL/GenBank/DDBJ databases">
        <authorList>
            <person name="Chiang H.-Y."/>
            <person name="Huang Y.-Y."/>
            <person name="Chou L."/>
            <person name="Lai E.-M."/>
            <person name="Kuo C.-H."/>
        </authorList>
    </citation>
    <scope>NUCLEOTIDE SEQUENCE</scope>
    <source>
        <strain evidence="2">CFBP5506</strain>
    </source>
</reference>
<name>A0AAF0KB53_AGRTU</name>
<organism evidence="2 3">
    <name type="scientific">Agrobacterium tumefaciens</name>
    <dbReference type="NCBI Taxonomy" id="358"/>
    <lineage>
        <taxon>Bacteria</taxon>
        <taxon>Pseudomonadati</taxon>
        <taxon>Pseudomonadota</taxon>
        <taxon>Alphaproteobacteria</taxon>
        <taxon>Hyphomicrobiales</taxon>
        <taxon>Rhizobiaceae</taxon>
        <taxon>Rhizobium/Agrobacterium group</taxon>
        <taxon>Agrobacterium</taxon>
        <taxon>Agrobacterium tumefaciens complex</taxon>
    </lineage>
</organism>
<dbReference type="RefSeq" id="WP_121459750.1">
    <property type="nucleotide sequence ID" value="NZ_CP122963.1"/>
</dbReference>
<dbReference type="InterPro" id="IPR006116">
    <property type="entry name" value="NT_2-5OAS_ClassI-CCAase"/>
</dbReference>
<keyword evidence="1" id="KW-0051">Antiviral defense</keyword>
<sequence length="288" mass="31827">MPTTVPAAFDLLHSWLVPTAGETQTAASHRASIEACLKSNFGMTNFFRSGSFGHGTSIRTVSDVDYMAVIPPGNLADNSSTALENVKSALVKRFPNTNVHIRNPAVVIPFGTGPAERHEVTPGYYLENADGYNVYGISNRAGSWMRTSPTAHGAWINDINDNLSKKLKPLIRFMKLWNFKRSGGIRSFYLELRTGEYARGESTIVYSIDMLASLRHLRNKGLAQMQDPMGISGYIPACSDAVKQDALSKIDTAISRAEKARDAEKEGRISQAFDYWKLVFDGYFPNYG</sequence>
<dbReference type="GO" id="GO:0051607">
    <property type="term" value="P:defense response to virus"/>
    <property type="evidence" value="ECO:0007669"/>
    <property type="project" value="UniProtKB-KW"/>
</dbReference>
<proteinExistence type="predicted"/>
<dbReference type="Pfam" id="PF18144">
    <property type="entry name" value="SMODS"/>
    <property type="match status" value="1"/>
</dbReference>
<dbReference type="InterPro" id="IPR043519">
    <property type="entry name" value="NT_sf"/>
</dbReference>
<reference evidence="2" key="2">
    <citation type="submission" date="2023-04" db="EMBL/GenBank/DDBJ databases">
        <title>Complete genome sequence of Agrobacterium salinitolerans CFBP5506.</title>
        <authorList>
            <person name="Yen H.-C."/>
            <person name="Yan X.-H."/>
            <person name="Lai E.-M."/>
            <person name="Kuo C.-H."/>
        </authorList>
    </citation>
    <scope>NUCLEOTIDE SEQUENCE</scope>
    <source>
        <strain evidence="2">CFBP5506</strain>
    </source>
</reference>
<dbReference type="CDD" id="cd05400">
    <property type="entry name" value="NT_2-5OAS_ClassI-CCAase"/>
    <property type="match status" value="1"/>
</dbReference>
<gene>
    <name evidence="2" type="ORF">CFBP5506_19135</name>
</gene>
<dbReference type="GO" id="GO:0016779">
    <property type="term" value="F:nucleotidyltransferase activity"/>
    <property type="evidence" value="ECO:0007669"/>
    <property type="project" value="InterPro"/>
</dbReference>
<accession>A0AAF0KB53</accession>
<dbReference type="AlphaFoldDB" id="A0AAF0KB53"/>
<evidence type="ECO:0000313" key="2">
    <source>
        <dbReference type="EMBL" id="WGM61734.1"/>
    </source>
</evidence>
<dbReference type="EMBL" id="CP122963">
    <property type="protein sequence ID" value="WGM61734.1"/>
    <property type="molecule type" value="Genomic_DNA"/>
</dbReference>